<feature type="transmembrane region" description="Helical" evidence="8">
    <location>
        <begin position="292"/>
        <end position="309"/>
    </location>
</feature>
<keyword evidence="5 8" id="KW-1133">Transmembrane helix</keyword>
<dbReference type="Proteomes" id="UP000095768">
    <property type="component" value="Unassembled WGS sequence"/>
</dbReference>
<evidence type="ECO:0000259" key="9">
    <source>
        <dbReference type="Pfam" id="PF01694"/>
    </source>
</evidence>
<evidence type="ECO:0000313" key="10">
    <source>
        <dbReference type="EMBL" id="SCS23292.1"/>
    </source>
</evidence>
<dbReference type="Gene3D" id="1.25.40.10">
    <property type="entry name" value="Tetratricopeptide repeat domain"/>
    <property type="match status" value="1"/>
</dbReference>
<dbReference type="SUPFAM" id="SSF48452">
    <property type="entry name" value="TPR-like"/>
    <property type="match status" value="1"/>
</dbReference>
<feature type="region of interest" description="Disordered" evidence="7">
    <location>
        <begin position="462"/>
        <end position="485"/>
    </location>
</feature>
<dbReference type="InterPro" id="IPR011990">
    <property type="entry name" value="TPR-like_helical_dom_sf"/>
</dbReference>
<dbReference type="PANTHER" id="PTHR43731">
    <property type="entry name" value="RHOMBOID PROTEASE"/>
    <property type="match status" value="1"/>
</dbReference>
<dbReference type="SMART" id="SM00028">
    <property type="entry name" value="TPR"/>
    <property type="match status" value="2"/>
</dbReference>
<dbReference type="SUPFAM" id="SSF144091">
    <property type="entry name" value="Rhomboid-like"/>
    <property type="match status" value="1"/>
</dbReference>
<evidence type="ECO:0000256" key="8">
    <source>
        <dbReference type="SAM" id="Phobius"/>
    </source>
</evidence>
<evidence type="ECO:0000256" key="3">
    <source>
        <dbReference type="ARBA" id="ARBA00022692"/>
    </source>
</evidence>
<dbReference type="OrthoDB" id="9813074at2"/>
<proteinExistence type="inferred from homology"/>
<keyword evidence="4 10" id="KW-0378">Hydrolase</keyword>
<evidence type="ECO:0000313" key="12">
    <source>
        <dbReference type="Proteomes" id="UP000095412"/>
    </source>
</evidence>
<dbReference type="Proteomes" id="UP000095412">
    <property type="component" value="Unassembled WGS sequence"/>
</dbReference>
<gene>
    <name evidence="10" type="primary">gluP</name>
    <name evidence="10" type="ORF">SAMEA2297795_00037</name>
    <name evidence="11" type="ORF">SAMEA2297796_01795</name>
</gene>
<dbReference type="InterPro" id="IPR035952">
    <property type="entry name" value="Rhomboid-like_sf"/>
</dbReference>
<comment type="similarity">
    <text evidence="2">Belongs to the peptidase S54 family.</text>
</comment>
<dbReference type="Pfam" id="PF01694">
    <property type="entry name" value="Rhomboid"/>
    <property type="match status" value="1"/>
</dbReference>
<reference evidence="10 13" key="2">
    <citation type="submission" date="2016-09" db="EMBL/GenBank/DDBJ databases">
        <authorList>
            <consortium name="Pathogen Informatics"/>
        </authorList>
    </citation>
    <scope>NUCLEOTIDE SEQUENCE [LARGE SCALE GENOMIC DNA]</scope>
    <source>
        <strain evidence="10 13">82B</strain>
    </source>
</reference>
<dbReference type="EMBL" id="FMPI01000013">
    <property type="protein sequence ID" value="SCT12498.1"/>
    <property type="molecule type" value="Genomic_DNA"/>
</dbReference>
<name>A0A1D4GE28_9STAP</name>
<dbReference type="InterPro" id="IPR050925">
    <property type="entry name" value="Rhomboid_protease_S54"/>
</dbReference>
<evidence type="ECO:0000256" key="4">
    <source>
        <dbReference type="ARBA" id="ARBA00022801"/>
    </source>
</evidence>
<reference evidence="11 12" key="1">
    <citation type="submission" date="2016-09" db="EMBL/GenBank/DDBJ databases">
        <authorList>
            <consortium name="Pathogen Informatics"/>
            <person name="Sun Q."/>
            <person name="Inoue M."/>
        </authorList>
    </citation>
    <scope>NUCLEOTIDE SEQUENCE [LARGE SCALE GENOMIC DNA]</scope>
    <source>
        <strain evidence="11 12">82C</strain>
    </source>
</reference>
<feature type="transmembrane region" description="Helical" evidence="8">
    <location>
        <begin position="240"/>
        <end position="258"/>
    </location>
</feature>
<dbReference type="InterPro" id="IPR022764">
    <property type="entry name" value="Peptidase_S54_rhomboid_dom"/>
</dbReference>
<dbReference type="EC" id="3.4.21.105" evidence="10 11"/>
<keyword evidence="6 8" id="KW-0472">Membrane</keyword>
<dbReference type="AlphaFoldDB" id="A0A1D4GE28"/>
<sequence length="485" mass="56492">MVTEKHYWKCIYTWIKYQNYHVVHRNQDNSEIWLANSRKKQVAIFKFGANSTQDVRFVKSKIQDHQENINEFLNFTPSACELFIFTDKMFTDENLNESHPARFKVKIIREEQQLESIMPNIFIKQMFTRDTKHTKSYYKQRALNTNPIEKHMIKFAPVTYALIFINVIIWLSMVLFLNRFSDLKLLDVGGLVHFNVVHGEWYRLISSLFLHYNFEHILMNMLSLFIFGKIVESIVGHWRMLLIYFVAGLYGNFASLSFNTDTVSVGASGAIFGLIGAIFTFMYIGKQFNRKLIGQLLIVLVIMIGLSLLMDNINIVAHIGGFIAGLLITLIGYYFKQNKTWFWILVILMLVLFIAAQVRIYTIKEDNIYNTIITKEMKQGNYSEAKDMVQHTIDKKYADDETYYLKGLINSTQNSKAEGIASWERGLRYFPKSALLNYQLAVVNRSLDNNDKAKKYIKDALKSDPSNTDYKNLYKELSDNSESTD</sequence>
<evidence type="ECO:0000256" key="1">
    <source>
        <dbReference type="ARBA" id="ARBA00004141"/>
    </source>
</evidence>
<feature type="transmembrane region" description="Helical" evidence="8">
    <location>
        <begin position="158"/>
        <end position="177"/>
    </location>
</feature>
<feature type="domain" description="Peptidase S54 rhomboid" evidence="9">
    <location>
        <begin position="199"/>
        <end position="333"/>
    </location>
</feature>
<dbReference type="EMBL" id="FMPG01000001">
    <property type="protein sequence ID" value="SCS23292.1"/>
    <property type="molecule type" value="Genomic_DNA"/>
</dbReference>
<evidence type="ECO:0000313" key="11">
    <source>
        <dbReference type="EMBL" id="SCT12498.1"/>
    </source>
</evidence>
<dbReference type="InterPro" id="IPR019734">
    <property type="entry name" value="TPR_rpt"/>
</dbReference>
<dbReference type="GO" id="GO:0016020">
    <property type="term" value="C:membrane"/>
    <property type="evidence" value="ECO:0007669"/>
    <property type="project" value="UniProtKB-SubCell"/>
</dbReference>
<evidence type="ECO:0000313" key="13">
    <source>
        <dbReference type="Proteomes" id="UP000095768"/>
    </source>
</evidence>
<feature type="transmembrane region" description="Helical" evidence="8">
    <location>
        <begin position="209"/>
        <end position="228"/>
    </location>
</feature>
<evidence type="ECO:0000256" key="6">
    <source>
        <dbReference type="ARBA" id="ARBA00023136"/>
    </source>
</evidence>
<dbReference type="GO" id="GO:0004252">
    <property type="term" value="F:serine-type endopeptidase activity"/>
    <property type="evidence" value="ECO:0007669"/>
    <property type="project" value="InterPro"/>
</dbReference>
<evidence type="ECO:0000256" key="7">
    <source>
        <dbReference type="SAM" id="MobiDB-lite"/>
    </source>
</evidence>
<organism evidence="10 13">
    <name type="scientific">Staphylococcus caeli</name>
    <dbReference type="NCBI Taxonomy" id="2201815"/>
    <lineage>
        <taxon>Bacteria</taxon>
        <taxon>Bacillati</taxon>
        <taxon>Bacillota</taxon>
        <taxon>Bacilli</taxon>
        <taxon>Bacillales</taxon>
        <taxon>Staphylococcaceae</taxon>
        <taxon>Staphylococcus</taxon>
    </lineage>
</organism>
<keyword evidence="3 8" id="KW-0812">Transmembrane</keyword>
<dbReference type="PANTHER" id="PTHR43731:SF14">
    <property type="entry name" value="PRESENILIN-ASSOCIATED RHOMBOID-LIKE PROTEIN, MITOCHONDRIAL"/>
    <property type="match status" value="1"/>
</dbReference>
<comment type="subcellular location">
    <subcellularLocation>
        <location evidence="1">Membrane</location>
        <topology evidence="1">Multi-pass membrane protein</topology>
    </subcellularLocation>
</comment>
<dbReference type="Pfam" id="PF13181">
    <property type="entry name" value="TPR_8"/>
    <property type="match status" value="1"/>
</dbReference>
<feature type="transmembrane region" description="Helical" evidence="8">
    <location>
        <begin position="342"/>
        <end position="361"/>
    </location>
</feature>
<dbReference type="Gene3D" id="1.20.1540.10">
    <property type="entry name" value="Rhomboid-like"/>
    <property type="match status" value="1"/>
</dbReference>
<keyword evidence="12" id="KW-1185">Reference proteome</keyword>
<protein>
    <submittedName>
        <fullName evidence="10 11">Membrane peptidase, contains TPR repeat domain</fullName>
        <ecNumber evidence="10 11">3.4.21.105</ecNumber>
    </submittedName>
</protein>
<dbReference type="RefSeq" id="WP_069995982.1">
    <property type="nucleotide sequence ID" value="NZ_FMPG01000001.1"/>
</dbReference>
<feature type="transmembrane region" description="Helical" evidence="8">
    <location>
        <begin position="315"/>
        <end position="335"/>
    </location>
</feature>
<feature type="transmembrane region" description="Helical" evidence="8">
    <location>
        <begin position="264"/>
        <end position="285"/>
    </location>
</feature>
<evidence type="ECO:0000256" key="5">
    <source>
        <dbReference type="ARBA" id="ARBA00022989"/>
    </source>
</evidence>
<evidence type="ECO:0000256" key="2">
    <source>
        <dbReference type="ARBA" id="ARBA00009045"/>
    </source>
</evidence>
<accession>A0A1D4GE28</accession>